<dbReference type="PIRSF" id="PIRSF006429">
    <property type="entry name" value="GOGAT_lg_2"/>
    <property type="match status" value="1"/>
</dbReference>
<gene>
    <name evidence="4" type="ORF">K8U80_05790</name>
</gene>
<reference evidence="4" key="1">
    <citation type="journal article" date="2021" name="PeerJ">
        <title>Extensive microbial diversity within the chicken gut microbiome revealed by metagenomics and culture.</title>
        <authorList>
            <person name="Gilroy R."/>
            <person name="Ravi A."/>
            <person name="Getino M."/>
            <person name="Pursley I."/>
            <person name="Horton D.L."/>
            <person name="Alikhan N.F."/>
            <person name="Baker D."/>
            <person name="Gharbi K."/>
            <person name="Hall N."/>
            <person name="Watson M."/>
            <person name="Adriaenssens E.M."/>
            <person name="Foster-Nyarko E."/>
            <person name="Jarju S."/>
            <person name="Secka A."/>
            <person name="Antonio M."/>
            <person name="Oren A."/>
            <person name="Chaudhuri R.R."/>
            <person name="La Ragione R."/>
            <person name="Hildebrand F."/>
            <person name="Pallen M.J."/>
        </authorList>
    </citation>
    <scope>NUCLEOTIDE SEQUENCE</scope>
    <source>
        <strain evidence="4">ChiGjej2B2-7701</strain>
    </source>
</reference>
<dbReference type="Pfam" id="PF01645">
    <property type="entry name" value="Glu_synthase"/>
    <property type="match status" value="1"/>
</dbReference>
<dbReference type="AlphaFoldDB" id="A0A921IQL8"/>
<comment type="similarity">
    <text evidence="1 2">Belongs to the glutamate synthase family.</text>
</comment>
<sequence length="476" mass="49691">MAKYRCPMCGWVYDEQAEGAPFSELERCPMCGAPAAEFYPVEDDGVTPAPVDPAPAPVSASVPKEAGGSLVIPAELRRVDPAIRHMDTIHALAEHGRIPDGAMATTLPLPRWEDILVLGAQLSPMPLADGAPVDIGCTIGPKADRPLALEGPAFVSHMSFGALSREAKIALARGAAAAGTATCSGEGGILPEELAEAGGRYIFEFAPLRYSVTDENLRAAGAVEIKIGQGTKPGMGGHLPGEKVTEEIARIRGRRPGEDIVSPSTIPGMETIDDLRMLVDELRERSCGAPIGIKLAAGHIERDVASAVLAGADFITIDGRGGATGASPVMLRDASSVPTIFALARARRCLDELGSSASLIITGGLRVASDIVKALAMGADAVALASASLMALGCQQYRICGSGMCPMGIATQDPELRARLDVDAGARRVENFYRATFDDLRMFCRVTGHPSISELGLDDLVTTDAGIAERCGIARA</sequence>
<dbReference type="PROSITE" id="PS50903">
    <property type="entry name" value="RUBREDOXIN_LIKE"/>
    <property type="match status" value="1"/>
</dbReference>
<evidence type="ECO:0000256" key="2">
    <source>
        <dbReference type="PIRNR" id="PIRNR006429"/>
    </source>
</evidence>
<protein>
    <submittedName>
        <fullName evidence="4">Alpha-hydroxy-acid oxidizing protein</fullName>
    </submittedName>
</protein>
<evidence type="ECO:0000313" key="4">
    <source>
        <dbReference type="EMBL" id="HJG30889.1"/>
    </source>
</evidence>
<feature type="domain" description="Rubredoxin-like" evidence="3">
    <location>
        <begin position="1"/>
        <end position="41"/>
    </location>
</feature>
<dbReference type="SUPFAM" id="SSF57802">
    <property type="entry name" value="Rubredoxin-like"/>
    <property type="match status" value="1"/>
</dbReference>
<reference evidence="4" key="2">
    <citation type="submission" date="2021-09" db="EMBL/GenBank/DDBJ databases">
        <authorList>
            <person name="Gilroy R."/>
        </authorList>
    </citation>
    <scope>NUCLEOTIDE SEQUENCE</scope>
    <source>
        <strain evidence="4">ChiGjej2B2-7701</strain>
    </source>
</reference>
<dbReference type="PANTHER" id="PTHR43819">
    <property type="entry name" value="ARCHAEAL-TYPE GLUTAMATE SYNTHASE [NADPH]"/>
    <property type="match status" value="1"/>
</dbReference>
<dbReference type="GO" id="GO:0015930">
    <property type="term" value="F:glutamate synthase activity"/>
    <property type="evidence" value="ECO:0007669"/>
    <property type="project" value="InterPro"/>
</dbReference>
<dbReference type="EMBL" id="DYVF01000041">
    <property type="protein sequence ID" value="HJG30889.1"/>
    <property type="molecule type" value="Genomic_DNA"/>
</dbReference>
<dbReference type="Gene3D" id="2.20.28.10">
    <property type="match status" value="1"/>
</dbReference>
<dbReference type="SUPFAM" id="SSF51395">
    <property type="entry name" value="FMN-linked oxidoreductases"/>
    <property type="match status" value="1"/>
</dbReference>
<proteinExistence type="inferred from homology"/>
<dbReference type="InterPro" id="IPR024934">
    <property type="entry name" value="Rubredoxin-like_dom"/>
</dbReference>
<dbReference type="PANTHER" id="PTHR43819:SF1">
    <property type="entry name" value="ARCHAEAL-TYPE GLUTAMATE SYNTHASE [NADPH]"/>
    <property type="match status" value="1"/>
</dbReference>
<dbReference type="Gene3D" id="3.20.20.70">
    <property type="entry name" value="Aldolase class I"/>
    <property type="match status" value="1"/>
</dbReference>
<evidence type="ECO:0000259" key="3">
    <source>
        <dbReference type="PROSITE" id="PS50903"/>
    </source>
</evidence>
<dbReference type="GO" id="GO:0006537">
    <property type="term" value="P:glutamate biosynthetic process"/>
    <property type="evidence" value="ECO:0007669"/>
    <property type="project" value="InterPro"/>
</dbReference>
<dbReference type="InterPro" id="IPR013785">
    <property type="entry name" value="Aldolase_TIM"/>
</dbReference>
<dbReference type="Proteomes" id="UP000746751">
    <property type="component" value="Unassembled WGS sequence"/>
</dbReference>
<accession>A0A921IQL8</accession>
<dbReference type="InterPro" id="IPR002932">
    <property type="entry name" value="Glu_synthdom"/>
</dbReference>
<dbReference type="InterPro" id="IPR024188">
    <property type="entry name" value="GltB"/>
</dbReference>
<name>A0A921IQL8_9ACTN</name>
<dbReference type="CDD" id="cd02808">
    <property type="entry name" value="GltS_FMN"/>
    <property type="match status" value="1"/>
</dbReference>
<evidence type="ECO:0000256" key="1">
    <source>
        <dbReference type="ARBA" id="ARBA00009716"/>
    </source>
</evidence>
<comment type="caution">
    <text evidence="4">The sequence shown here is derived from an EMBL/GenBank/DDBJ whole genome shotgun (WGS) entry which is preliminary data.</text>
</comment>
<organism evidence="4 5">
    <name type="scientific">Collinsella ihumii</name>
    <dbReference type="NCBI Taxonomy" id="1720204"/>
    <lineage>
        <taxon>Bacteria</taxon>
        <taxon>Bacillati</taxon>
        <taxon>Actinomycetota</taxon>
        <taxon>Coriobacteriia</taxon>
        <taxon>Coriobacteriales</taxon>
        <taxon>Coriobacteriaceae</taxon>
        <taxon>Collinsella</taxon>
    </lineage>
</organism>
<evidence type="ECO:0000313" key="5">
    <source>
        <dbReference type="Proteomes" id="UP000746751"/>
    </source>
</evidence>
<dbReference type="GO" id="GO:0005506">
    <property type="term" value="F:iron ion binding"/>
    <property type="evidence" value="ECO:0007669"/>
    <property type="project" value="InterPro"/>
</dbReference>